<keyword evidence="2" id="KW-1185">Reference proteome</keyword>
<sequence>MLSHNTEPLASSRFALSFTKSLCIPHRPHAEGEWVTVTELPIEPTKVLNDDAITIPNDDHMVPLLHIWTVCNNTRQAQKTIKATSRSRYAPLHQSRSPFGSPGALTGGLICSGWDDRYVYGAVYVETYFHLYVSRWADDSIEVSPVRGHVWDFATGRGLVKCLYYPSASKKDCTLKLPLTSASLAKLIACAQTKD</sequence>
<reference evidence="1 2" key="1">
    <citation type="submission" date="2018-11" db="EMBL/GenBank/DDBJ databases">
        <title>Genome assembly of Steccherinum ochraceum LE-BIN_3174, the white-rot fungus of the Steccherinaceae family (The Residual Polyporoid clade, Polyporales, Basidiomycota).</title>
        <authorList>
            <person name="Fedorova T.V."/>
            <person name="Glazunova O.A."/>
            <person name="Landesman E.O."/>
            <person name="Moiseenko K.V."/>
            <person name="Psurtseva N.V."/>
            <person name="Savinova O.S."/>
            <person name="Shakhova N.V."/>
            <person name="Tyazhelova T.V."/>
            <person name="Vasina D.V."/>
        </authorList>
    </citation>
    <scope>NUCLEOTIDE SEQUENCE [LARGE SCALE GENOMIC DNA]</scope>
    <source>
        <strain evidence="1 2">LE-BIN_3174</strain>
    </source>
</reference>
<gene>
    <name evidence="1" type="ORF">EIP91_001877</name>
</gene>
<dbReference type="AlphaFoldDB" id="A0A4R0RQH8"/>
<dbReference type="Proteomes" id="UP000292702">
    <property type="component" value="Unassembled WGS sequence"/>
</dbReference>
<accession>A0A4R0RQH8</accession>
<organism evidence="1 2">
    <name type="scientific">Steccherinum ochraceum</name>
    <dbReference type="NCBI Taxonomy" id="92696"/>
    <lineage>
        <taxon>Eukaryota</taxon>
        <taxon>Fungi</taxon>
        <taxon>Dikarya</taxon>
        <taxon>Basidiomycota</taxon>
        <taxon>Agaricomycotina</taxon>
        <taxon>Agaricomycetes</taxon>
        <taxon>Polyporales</taxon>
        <taxon>Steccherinaceae</taxon>
        <taxon>Steccherinum</taxon>
    </lineage>
</organism>
<dbReference type="EMBL" id="RWJN01000151">
    <property type="protein sequence ID" value="TCD66068.1"/>
    <property type="molecule type" value="Genomic_DNA"/>
</dbReference>
<comment type="caution">
    <text evidence="1">The sequence shown here is derived from an EMBL/GenBank/DDBJ whole genome shotgun (WGS) entry which is preliminary data.</text>
</comment>
<evidence type="ECO:0000313" key="2">
    <source>
        <dbReference type="Proteomes" id="UP000292702"/>
    </source>
</evidence>
<name>A0A4R0RQH8_9APHY</name>
<evidence type="ECO:0000313" key="1">
    <source>
        <dbReference type="EMBL" id="TCD66068.1"/>
    </source>
</evidence>
<protein>
    <submittedName>
        <fullName evidence="1">Uncharacterized protein</fullName>
    </submittedName>
</protein>
<proteinExistence type="predicted"/>